<accession>A0A6J5SGJ6</accession>
<evidence type="ECO:0000313" key="3">
    <source>
        <dbReference type="EMBL" id="CAB4212928.1"/>
    </source>
</evidence>
<reference evidence="3" key="1">
    <citation type="submission" date="2020-05" db="EMBL/GenBank/DDBJ databases">
        <authorList>
            <person name="Chiriac C."/>
            <person name="Salcher M."/>
            <person name="Ghai R."/>
            <person name="Kavagutti S V."/>
        </authorList>
    </citation>
    <scope>NUCLEOTIDE SEQUENCE</scope>
</reference>
<evidence type="ECO:0000313" key="4">
    <source>
        <dbReference type="EMBL" id="CAB5227986.1"/>
    </source>
</evidence>
<dbReference type="EMBL" id="LR797391">
    <property type="protein sequence ID" value="CAB4212928.1"/>
    <property type="molecule type" value="Genomic_DNA"/>
</dbReference>
<dbReference type="EMBL" id="LR797287">
    <property type="protein sequence ID" value="CAB4199357.1"/>
    <property type="molecule type" value="Genomic_DNA"/>
</dbReference>
<protein>
    <submittedName>
        <fullName evidence="3">Tail completion protein</fullName>
    </submittedName>
</protein>
<name>A0A6J5SGJ6_9CAUD</name>
<dbReference type="EMBL" id="LR796948">
    <property type="protein sequence ID" value="CAB4177349.1"/>
    <property type="molecule type" value="Genomic_DNA"/>
</dbReference>
<dbReference type="EMBL" id="LR798380">
    <property type="protein sequence ID" value="CAB5227986.1"/>
    <property type="molecule type" value="Genomic_DNA"/>
</dbReference>
<proteinExistence type="predicted"/>
<evidence type="ECO:0000313" key="2">
    <source>
        <dbReference type="EMBL" id="CAB4199357.1"/>
    </source>
</evidence>
<organism evidence="3">
    <name type="scientific">uncultured Caudovirales phage</name>
    <dbReference type="NCBI Taxonomy" id="2100421"/>
    <lineage>
        <taxon>Viruses</taxon>
        <taxon>Duplodnaviria</taxon>
        <taxon>Heunggongvirae</taxon>
        <taxon>Uroviricota</taxon>
        <taxon>Caudoviricetes</taxon>
        <taxon>Peduoviridae</taxon>
        <taxon>Maltschvirus</taxon>
        <taxon>Maltschvirus maltsch</taxon>
    </lineage>
</organism>
<evidence type="ECO:0000313" key="1">
    <source>
        <dbReference type="EMBL" id="CAB4177349.1"/>
    </source>
</evidence>
<sequence>MSEAPVDTPEAYVIWSLQAAKDHAVMEADGIAFEEAHYLVKVVGKDPAKVRDAYRLIHTELQDADLSITGFFCMDVSRTDRVAYAEQDGDDRWIHRGGIYRVSASH</sequence>
<gene>
    <name evidence="2" type="ORF">UFOVP1331_40</name>
    <name evidence="3" type="ORF">UFOVP1442_35</name>
    <name evidence="4" type="ORF">UFOVP1535_16</name>
    <name evidence="1" type="ORF">UFOVP998_19</name>
</gene>